<gene>
    <name evidence="2" type="ORF">DGAL_LOCUS12280</name>
</gene>
<dbReference type="EMBL" id="CAKKLH010000288">
    <property type="protein sequence ID" value="CAH0108860.1"/>
    <property type="molecule type" value="Genomic_DNA"/>
</dbReference>
<dbReference type="PANTHER" id="PTHR23022">
    <property type="entry name" value="TRANSPOSABLE ELEMENT-RELATED"/>
    <property type="match status" value="1"/>
</dbReference>
<dbReference type="InterPro" id="IPR038717">
    <property type="entry name" value="Tc1-like_DDE_dom"/>
</dbReference>
<dbReference type="PANTHER" id="PTHR23022:SF135">
    <property type="entry name" value="SI:DKEY-77F5.3"/>
    <property type="match status" value="1"/>
</dbReference>
<dbReference type="Pfam" id="PF13358">
    <property type="entry name" value="DDE_3"/>
    <property type="match status" value="1"/>
</dbReference>
<dbReference type="InterPro" id="IPR052338">
    <property type="entry name" value="Transposase_5"/>
</dbReference>
<dbReference type="Gene3D" id="3.30.420.10">
    <property type="entry name" value="Ribonuclease H-like superfamily/Ribonuclease H"/>
    <property type="match status" value="1"/>
</dbReference>
<name>A0A8J2WL78_9CRUS</name>
<organism evidence="2 3">
    <name type="scientific">Daphnia galeata</name>
    <dbReference type="NCBI Taxonomy" id="27404"/>
    <lineage>
        <taxon>Eukaryota</taxon>
        <taxon>Metazoa</taxon>
        <taxon>Ecdysozoa</taxon>
        <taxon>Arthropoda</taxon>
        <taxon>Crustacea</taxon>
        <taxon>Branchiopoda</taxon>
        <taxon>Diplostraca</taxon>
        <taxon>Cladocera</taxon>
        <taxon>Anomopoda</taxon>
        <taxon>Daphniidae</taxon>
        <taxon>Daphnia</taxon>
    </lineage>
</organism>
<accession>A0A8J2WL78</accession>
<comment type="caution">
    <text evidence="2">The sequence shown here is derived from an EMBL/GenBank/DDBJ whole genome shotgun (WGS) entry which is preliminary data.</text>
</comment>
<keyword evidence="3" id="KW-1185">Reference proteome</keyword>
<evidence type="ECO:0000259" key="1">
    <source>
        <dbReference type="Pfam" id="PF13358"/>
    </source>
</evidence>
<proteinExistence type="predicted"/>
<sequence length="199" mass="22539">MCIGLMINGQMSFFLTKVNSKYLGPSAVYLSEDLTEKDIKMKHGGGSVMVWGAISVKGAVPLKRIEGIMDMKVYHQILIRHALPGGKRLIGRGFVFQEDNDPKNGSKLCRRYLATKEKAGEVIRMVWPPKSHDLNPIEQIWDHVDTKLRKMCNTSKNTLWLNLQSVWANISNETFSKYILTMKARCEAVIEAKGGHTRF</sequence>
<feature type="domain" description="Tc1-like transposase DDE" evidence="1">
    <location>
        <begin position="31"/>
        <end position="150"/>
    </location>
</feature>
<dbReference type="GO" id="GO:0003676">
    <property type="term" value="F:nucleic acid binding"/>
    <property type="evidence" value="ECO:0007669"/>
    <property type="project" value="InterPro"/>
</dbReference>
<dbReference type="OrthoDB" id="6368480at2759"/>
<reference evidence="2" key="1">
    <citation type="submission" date="2021-11" db="EMBL/GenBank/DDBJ databases">
        <authorList>
            <person name="Schell T."/>
        </authorList>
    </citation>
    <scope>NUCLEOTIDE SEQUENCE</scope>
    <source>
        <strain evidence="2">M5</strain>
    </source>
</reference>
<evidence type="ECO:0000313" key="2">
    <source>
        <dbReference type="EMBL" id="CAH0108860.1"/>
    </source>
</evidence>
<evidence type="ECO:0000313" key="3">
    <source>
        <dbReference type="Proteomes" id="UP000789390"/>
    </source>
</evidence>
<dbReference type="InterPro" id="IPR036397">
    <property type="entry name" value="RNaseH_sf"/>
</dbReference>
<dbReference type="AlphaFoldDB" id="A0A8J2WL78"/>
<dbReference type="Proteomes" id="UP000789390">
    <property type="component" value="Unassembled WGS sequence"/>
</dbReference>
<protein>
    <recommendedName>
        <fullName evidence="1">Tc1-like transposase DDE domain-containing protein</fullName>
    </recommendedName>
</protein>